<evidence type="ECO:0000256" key="1">
    <source>
        <dbReference type="ARBA" id="ARBA00002151"/>
    </source>
</evidence>
<evidence type="ECO:0000256" key="11">
    <source>
        <dbReference type="ARBA" id="ARBA00023268"/>
    </source>
</evidence>
<keyword evidence="12 17" id="KW-0378">Hydrolase</keyword>
<dbReference type="EC" id="3.5.4.26" evidence="12"/>
<evidence type="ECO:0000256" key="6">
    <source>
        <dbReference type="ARBA" id="ARBA00022619"/>
    </source>
</evidence>
<name>A0A7X3D198_9FLAO</name>
<feature type="binding site" evidence="14">
    <location>
        <position position="216"/>
    </location>
    <ligand>
        <name>NADP(+)</name>
        <dbReference type="ChEBI" id="CHEBI:58349"/>
    </ligand>
</feature>
<accession>A0A7X3D198</accession>
<comment type="pathway">
    <text evidence="2 12">Cofactor biosynthesis; riboflavin biosynthesis; 5-amino-6-(D-ribitylamino)uracil from GTP: step 2/4.</text>
</comment>
<feature type="binding site" evidence="14">
    <location>
        <position position="190"/>
    </location>
    <ligand>
        <name>NADP(+)</name>
        <dbReference type="ChEBI" id="CHEBI:58349"/>
    </ligand>
</feature>
<sequence length="361" mass="40086">MSANKSKSKTIVSKDEAYMLRCLEIAKNGLGTTAPNPMVGAVLVHNDTIIGEGFTSPYGGPHAEVNAINSVVDQSLLKEATIYVTLEPCSHYGKTPPCADLIAKHGIPRVVIGLIDPHTKVAGKGIEKLKNAGSEVLTGCLEDECRKHHQRFLTFQEKKRPYVILKWAETADGFIAPKKEERASDPEPFWITNPYSRQLVHQWRSEEQSILVGTNTVLEDNPKLDVRLHTGKNPIRVILDRKLKISSDYHVLEGSVHTLVLTEVGKTTQPNASVTYHQINFDKDLAQQICDVLYQENISSVLIEGGSQTLQTFIDSGLWDEARVFTGRSHFKTGVSAPKFKGRLNNIKSIETDTLKIYSND</sequence>
<reference evidence="17 18" key="1">
    <citation type="journal article" date="2019" name="Mar. Drugs">
        <title>Comparative Genomics and CAZyme Genome Repertoires of Marine Zobellia amurskyensis KMM 3526(T) and Zobellia laminariae KMM 3676(T).</title>
        <authorList>
            <person name="Chernysheva N."/>
            <person name="Bystritskaya E."/>
            <person name="Stenkova A."/>
            <person name="Golovkin I."/>
            <person name="Nedashkovskaya O."/>
            <person name="Isaeva M."/>
        </authorList>
    </citation>
    <scope>NUCLEOTIDE SEQUENCE [LARGE SCALE GENOMIC DNA]</scope>
    <source>
        <strain evidence="17 18">KMM 3526</strain>
    </source>
</reference>
<comment type="similarity">
    <text evidence="5 12">In the C-terminal section; belongs to the HTP reductase family.</text>
</comment>
<feature type="binding site" evidence="14">
    <location>
        <position position="220"/>
    </location>
    <ligand>
        <name>NADP(+)</name>
        <dbReference type="ChEBI" id="CHEBI:58349"/>
    </ligand>
</feature>
<dbReference type="InterPro" id="IPR002734">
    <property type="entry name" value="RibDG_C"/>
</dbReference>
<dbReference type="SUPFAM" id="SSF53597">
    <property type="entry name" value="Dihydrofolate reductase-like"/>
    <property type="match status" value="1"/>
</dbReference>
<dbReference type="OrthoDB" id="9800865at2"/>
<dbReference type="UniPathway" id="UPA00275">
    <property type="reaction ID" value="UER00401"/>
</dbReference>
<dbReference type="InterPro" id="IPR002125">
    <property type="entry name" value="CMP_dCMP_dom"/>
</dbReference>
<feature type="domain" description="CMP/dCMP-type deaminase" evidence="16">
    <location>
        <begin position="13"/>
        <end position="137"/>
    </location>
</feature>
<dbReference type="Pfam" id="PF00383">
    <property type="entry name" value="dCMP_cyt_deam_1"/>
    <property type="match status" value="1"/>
</dbReference>
<keyword evidence="11" id="KW-0511">Multifunctional enzyme</keyword>
<evidence type="ECO:0000256" key="12">
    <source>
        <dbReference type="PIRNR" id="PIRNR006769"/>
    </source>
</evidence>
<comment type="pathway">
    <text evidence="3 12">Cofactor biosynthesis; riboflavin biosynthesis; 5-amino-6-(D-ribitylamino)uracil from GTP: step 3/4.</text>
</comment>
<proteinExistence type="inferred from homology"/>
<dbReference type="InterPro" id="IPR016193">
    <property type="entry name" value="Cytidine_deaminase-like"/>
</dbReference>
<dbReference type="CDD" id="cd01284">
    <property type="entry name" value="Riboflavin_deaminase-reductase"/>
    <property type="match status" value="1"/>
</dbReference>
<keyword evidence="9 12" id="KW-0521">NADP</keyword>
<evidence type="ECO:0000256" key="14">
    <source>
        <dbReference type="PIRSR" id="PIRSR006769-2"/>
    </source>
</evidence>
<feature type="binding site" evidence="15">
    <location>
        <position position="98"/>
    </location>
    <ligand>
        <name>Zn(2+)</name>
        <dbReference type="ChEBI" id="CHEBI:29105"/>
        <note>catalytic</note>
    </ligand>
</feature>
<evidence type="ECO:0000256" key="8">
    <source>
        <dbReference type="ARBA" id="ARBA00022833"/>
    </source>
</evidence>
<comment type="catalytic activity">
    <reaction evidence="12">
        <text>5-amino-6-(5-phospho-D-ribitylamino)uracil + NADP(+) = 5-amino-6-(5-phospho-D-ribosylamino)uracil + NADPH + H(+)</text>
        <dbReference type="Rhea" id="RHEA:17845"/>
        <dbReference type="ChEBI" id="CHEBI:15378"/>
        <dbReference type="ChEBI" id="CHEBI:57783"/>
        <dbReference type="ChEBI" id="CHEBI:58349"/>
        <dbReference type="ChEBI" id="CHEBI:58421"/>
        <dbReference type="ChEBI" id="CHEBI:58453"/>
        <dbReference type="EC" id="1.1.1.193"/>
    </reaction>
</comment>
<dbReference type="AlphaFoldDB" id="A0A7X3D198"/>
<feature type="binding site" evidence="14">
    <location>
        <position position="304"/>
    </location>
    <ligand>
        <name>substrate</name>
    </ligand>
</feature>
<evidence type="ECO:0000256" key="10">
    <source>
        <dbReference type="ARBA" id="ARBA00023002"/>
    </source>
</evidence>
<evidence type="ECO:0000256" key="9">
    <source>
        <dbReference type="ARBA" id="ARBA00022857"/>
    </source>
</evidence>
<comment type="similarity">
    <text evidence="4 12">In the N-terminal section; belongs to the cytidine and deoxycytidylate deaminase family.</text>
</comment>
<dbReference type="Gene3D" id="3.40.140.10">
    <property type="entry name" value="Cytidine Deaminase, domain 2"/>
    <property type="match status" value="1"/>
</dbReference>
<evidence type="ECO:0000256" key="3">
    <source>
        <dbReference type="ARBA" id="ARBA00004910"/>
    </source>
</evidence>
<feature type="binding site" evidence="14">
    <location>
        <position position="227"/>
    </location>
    <ligand>
        <name>substrate</name>
    </ligand>
</feature>
<feature type="active site" description="Proton donor" evidence="13">
    <location>
        <position position="64"/>
    </location>
</feature>
<protein>
    <recommendedName>
        <fullName evidence="12">Riboflavin biosynthesis protein RibD</fullName>
    </recommendedName>
    <domain>
        <recommendedName>
            <fullName evidence="12">Diaminohydroxyphosphoribosylaminopyrimidine deaminase</fullName>
            <shortName evidence="12">DRAP deaminase</shortName>
            <ecNumber evidence="12">3.5.4.26</ecNumber>
        </recommendedName>
        <alternativeName>
            <fullName evidence="12">Riboflavin-specific deaminase</fullName>
        </alternativeName>
    </domain>
    <domain>
        <recommendedName>
            <fullName evidence="12">5-amino-6-(5-phosphoribosylamino)uracil reductase</fullName>
            <ecNumber evidence="12">1.1.1.193</ecNumber>
        </recommendedName>
        <alternativeName>
            <fullName evidence="12">HTP reductase</fullName>
        </alternativeName>
    </domain>
</protein>
<keyword evidence="8 12" id="KW-0862">Zinc</keyword>
<keyword evidence="6 12" id="KW-0686">Riboflavin biosynthesis</keyword>
<evidence type="ECO:0000313" key="18">
    <source>
        <dbReference type="Proteomes" id="UP000540519"/>
    </source>
</evidence>
<dbReference type="InterPro" id="IPR024072">
    <property type="entry name" value="DHFR-like_dom_sf"/>
</dbReference>
<dbReference type="Proteomes" id="UP000540519">
    <property type="component" value="Unassembled WGS sequence"/>
</dbReference>
<dbReference type="PROSITE" id="PS51747">
    <property type="entry name" value="CYT_DCMP_DEAMINASES_2"/>
    <property type="match status" value="1"/>
</dbReference>
<feature type="binding site" evidence="15">
    <location>
        <position position="62"/>
    </location>
    <ligand>
        <name>Zn(2+)</name>
        <dbReference type="ChEBI" id="CHEBI:29105"/>
        <note>catalytic</note>
    </ligand>
</feature>
<evidence type="ECO:0000256" key="7">
    <source>
        <dbReference type="ARBA" id="ARBA00022723"/>
    </source>
</evidence>
<dbReference type="GO" id="GO:0008835">
    <property type="term" value="F:diaminohydroxyphosphoribosylaminopyrimidine deaminase activity"/>
    <property type="evidence" value="ECO:0007669"/>
    <property type="project" value="UniProtKB-EC"/>
</dbReference>
<evidence type="ECO:0000313" key="17">
    <source>
        <dbReference type="EMBL" id="MUH35313.1"/>
    </source>
</evidence>
<evidence type="ECO:0000256" key="4">
    <source>
        <dbReference type="ARBA" id="ARBA00005259"/>
    </source>
</evidence>
<gene>
    <name evidence="17" type="primary">ribD</name>
    <name evidence="17" type="ORF">D9O36_05630</name>
</gene>
<dbReference type="PIRSF" id="PIRSF006769">
    <property type="entry name" value="RibD"/>
    <property type="match status" value="1"/>
</dbReference>
<dbReference type="NCBIfam" id="TIGR00326">
    <property type="entry name" value="eubact_ribD"/>
    <property type="match status" value="1"/>
</dbReference>
<dbReference type="EC" id="1.1.1.193" evidence="12"/>
<feature type="binding site" evidence="14">
    <location>
        <position position="224"/>
    </location>
    <ligand>
        <name>substrate</name>
    </ligand>
</feature>
<dbReference type="Pfam" id="PF01872">
    <property type="entry name" value="RibD_C"/>
    <property type="match status" value="1"/>
</dbReference>
<comment type="caution">
    <text evidence="17">The sequence shown here is derived from an EMBL/GenBank/DDBJ whole genome shotgun (WGS) entry which is preliminary data.</text>
</comment>
<keyword evidence="18" id="KW-1185">Reference proteome</keyword>
<feature type="binding site" evidence="14">
    <location>
        <position position="204"/>
    </location>
    <ligand>
        <name>substrate</name>
    </ligand>
</feature>
<dbReference type="GO" id="GO:0008703">
    <property type="term" value="F:5-amino-6-(5-phosphoribosylamino)uracil reductase activity"/>
    <property type="evidence" value="ECO:0007669"/>
    <property type="project" value="UniProtKB-EC"/>
</dbReference>
<evidence type="ECO:0000256" key="5">
    <source>
        <dbReference type="ARBA" id="ARBA00007417"/>
    </source>
</evidence>
<dbReference type="GO" id="GO:0009231">
    <property type="term" value="P:riboflavin biosynthetic process"/>
    <property type="evidence" value="ECO:0007669"/>
    <property type="project" value="UniProtKB-UniPathway"/>
</dbReference>
<dbReference type="PANTHER" id="PTHR38011">
    <property type="entry name" value="DIHYDROFOLATE REDUCTASE FAMILY PROTEIN (AFU_ORTHOLOGUE AFUA_8G06820)"/>
    <property type="match status" value="1"/>
</dbReference>
<comment type="catalytic activity">
    <reaction evidence="12">
        <text>2,5-diamino-6-hydroxy-4-(5-phosphoribosylamino)-pyrimidine + H2O + H(+) = 5-amino-6-(5-phospho-D-ribosylamino)uracil + NH4(+)</text>
        <dbReference type="Rhea" id="RHEA:21868"/>
        <dbReference type="ChEBI" id="CHEBI:15377"/>
        <dbReference type="ChEBI" id="CHEBI:15378"/>
        <dbReference type="ChEBI" id="CHEBI:28938"/>
        <dbReference type="ChEBI" id="CHEBI:58453"/>
        <dbReference type="ChEBI" id="CHEBI:58614"/>
        <dbReference type="EC" id="3.5.4.26"/>
    </reaction>
</comment>
<dbReference type="Gene3D" id="3.40.430.10">
    <property type="entry name" value="Dihydrofolate Reductase, subunit A"/>
    <property type="match status" value="1"/>
</dbReference>
<dbReference type="EMBL" id="RCNR01000007">
    <property type="protein sequence ID" value="MUH35313.1"/>
    <property type="molecule type" value="Genomic_DNA"/>
</dbReference>
<dbReference type="PANTHER" id="PTHR38011:SF7">
    <property type="entry name" value="2,5-DIAMINO-6-RIBOSYLAMINO-4(3H)-PYRIMIDINONE 5'-PHOSPHATE REDUCTASE"/>
    <property type="match status" value="1"/>
</dbReference>
<dbReference type="InterPro" id="IPR050765">
    <property type="entry name" value="Riboflavin_Biosynth_HTPR"/>
</dbReference>
<comment type="function">
    <text evidence="1 12">Converts 2,5-diamino-6-(ribosylamino)-4(3h)-pyrimidinone 5'-phosphate into 5-amino-6-(ribosylamino)-2,4(1h,3h)-pyrimidinedione 5'-phosphate.</text>
</comment>
<evidence type="ECO:0000256" key="13">
    <source>
        <dbReference type="PIRSR" id="PIRSR006769-1"/>
    </source>
</evidence>
<keyword evidence="7 12" id="KW-0479">Metal-binding</keyword>
<dbReference type="RefSeq" id="WP_155599165.1">
    <property type="nucleotide sequence ID" value="NZ_RCNR01000007.1"/>
</dbReference>
<feature type="binding site" evidence="14">
    <location>
        <position position="168"/>
    </location>
    <ligand>
        <name>NADP(+)</name>
        <dbReference type="ChEBI" id="CHEBI:58349"/>
    </ligand>
</feature>
<keyword evidence="10 12" id="KW-0560">Oxidoreductase</keyword>
<evidence type="ECO:0000259" key="16">
    <source>
        <dbReference type="PROSITE" id="PS51747"/>
    </source>
</evidence>
<dbReference type="InterPro" id="IPR016192">
    <property type="entry name" value="APOBEC/CMP_deaminase_Zn-bd"/>
</dbReference>
<organism evidence="17 18">
    <name type="scientific">Zobellia amurskyensis</name>
    <dbReference type="NCBI Taxonomy" id="248905"/>
    <lineage>
        <taxon>Bacteria</taxon>
        <taxon>Pseudomonadati</taxon>
        <taxon>Bacteroidota</taxon>
        <taxon>Flavobacteriia</taxon>
        <taxon>Flavobacteriales</taxon>
        <taxon>Flavobacteriaceae</taxon>
        <taxon>Zobellia</taxon>
    </lineage>
</organism>
<feature type="binding site" evidence="15">
    <location>
        <position position="89"/>
    </location>
    <ligand>
        <name>Zn(2+)</name>
        <dbReference type="ChEBI" id="CHEBI:29105"/>
        <note>catalytic</note>
    </ligand>
</feature>
<dbReference type="GO" id="GO:0008270">
    <property type="term" value="F:zinc ion binding"/>
    <property type="evidence" value="ECO:0007669"/>
    <property type="project" value="InterPro"/>
</dbReference>
<dbReference type="SUPFAM" id="SSF53927">
    <property type="entry name" value="Cytidine deaminase-like"/>
    <property type="match status" value="1"/>
</dbReference>
<evidence type="ECO:0000256" key="2">
    <source>
        <dbReference type="ARBA" id="ARBA00004882"/>
    </source>
</evidence>
<dbReference type="InterPro" id="IPR004794">
    <property type="entry name" value="Eubact_RibD"/>
</dbReference>
<evidence type="ECO:0000256" key="15">
    <source>
        <dbReference type="PIRSR" id="PIRSR006769-3"/>
    </source>
</evidence>
<comment type="cofactor">
    <cofactor evidence="12 15">
        <name>Zn(2+)</name>
        <dbReference type="ChEBI" id="CHEBI:29105"/>
    </cofactor>
    <text evidence="12 15">Binds 1 zinc ion.</text>
</comment>
<dbReference type="PROSITE" id="PS00903">
    <property type="entry name" value="CYT_DCMP_DEAMINASES_1"/>
    <property type="match status" value="1"/>
</dbReference>